<dbReference type="InterPro" id="IPR036891">
    <property type="entry name" value="Signal_recog_part_SRP54_M_sf"/>
</dbReference>
<reference evidence="14 15" key="1">
    <citation type="submission" date="2017-06" db="EMBL/GenBank/DDBJ databases">
        <title>Novel microbial phyla capable of carbon fixation and sulfur reduction in deep-sea sediments.</title>
        <authorList>
            <person name="Huang J."/>
            <person name="Baker B."/>
            <person name="Wang Y."/>
        </authorList>
    </citation>
    <scope>NUCLEOTIDE SEQUENCE [LARGE SCALE GENOMIC DNA]</scope>
    <source>
        <strain evidence="14">B3_TA06</strain>
    </source>
</reference>
<dbReference type="PANTHER" id="PTHR11564">
    <property type="entry name" value="SIGNAL RECOGNITION PARTICLE 54K PROTEIN SRP54"/>
    <property type="match status" value="1"/>
</dbReference>
<comment type="subcellular location">
    <subcellularLocation>
        <location evidence="1">Cytoplasm</location>
    </subcellularLocation>
</comment>
<evidence type="ECO:0000256" key="3">
    <source>
        <dbReference type="ARBA" id="ARBA00022490"/>
    </source>
</evidence>
<gene>
    <name evidence="14" type="ORF">CEE36_06545</name>
</gene>
<dbReference type="GO" id="GO:0048500">
    <property type="term" value="C:signal recognition particle"/>
    <property type="evidence" value="ECO:0007669"/>
    <property type="project" value="InterPro"/>
</dbReference>
<dbReference type="PROSITE" id="PS00300">
    <property type="entry name" value="SRP54"/>
    <property type="match status" value="1"/>
</dbReference>
<dbReference type="GO" id="GO:0008312">
    <property type="term" value="F:7S RNA binding"/>
    <property type="evidence" value="ECO:0007669"/>
    <property type="project" value="InterPro"/>
</dbReference>
<dbReference type="InterPro" id="IPR000897">
    <property type="entry name" value="SRP54_GTPase_dom"/>
</dbReference>
<dbReference type="InterPro" id="IPR013822">
    <property type="entry name" value="Signal_recog_particl_SRP54_hlx"/>
</dbReference>
<comment type="catalytic activity">
    <reaction evidence="11">
        <text>GTP + H2O = GDP + phosphate + H(+)</text>
        <dbReference type="Rhea" id="RHEA:19669"/>
        <dbReference type="ChEBI" id="CHEBI:15377"/>
        <dbReference type="ChEBI" id="CHEBI:15378"/>
        <dbReference type="ChEBI" id="CHEBI:37565"/>
        <dbReference type="ChEBI" id="CHEBI:43474"/>
        <dbReference type="ChEBI" id="CHEBI:58189"/>
        <dbReference type="EC" id="3.6.5.4"/>
    </reaction>
</comment>
<evidence type="ECO:0000256" key="5">
    <source>
        <dbReference type="ARBA" id="ARBA00022801"/>
    </source>
</evidence>
<comment type="similarity">
    <text evidence="2">Belongs to the GTP-binding SRP family. SRP54 subfamily.</text>
</comment>
<accession>A0A532V702</accession>
<keyword evidence="9" id="KW-0687">Ribonucleoprotein</keyword>
<evidence type="ECO:0000256" key="2">
    <source>
        <dbReference type="ARBA" id="ARBA00005450"/>
    </source>
</evidence>
<feature type="region of interest" description="Disordered" evidence="12">
    <location>
        <begin position="426"/>
        <end position="453"/>
    </location>
</feature>
<evidence type="ECO:0000256" key="12">
    <source>
        <dbReference type="SAM" id="MobiDB-lite"/>
    </source>
</evidence>
<dbReference type="Pfam" id="PF00448">
    <property type="entry name" value="SRP54"/>
    <property type="match status" value="1"/>
</dbReference>
<protein>
    <recommendedName>
        <fullName evidence="10">signal-recognition-particle GTPase</fullName>
        <ecNumber evidence="10">3.6.5.4</ecNumber>
    </recommendedName>
</protein>
<keyword evidence="3" id="KW-0963">Cytoplasm</keyword>
<evidence type="ECO:0000256" key="1">
    <source>
        <dbReference type="ARBA" id="ARBA00004496"/>
    </source>
</evidence>
<evidence type="ECO:0000256" key="9">
    <source>
        <dbReference type="ARBA" id="ARBA00023274"/>
    </source>
</evidence>
<evidence type="ECO:0000313" key="14">
    <source>
        <dbReference type="EMBL" id="TKJ42737.1"/>
    </source>
</evidence>
<keyword evidence="7" id="KW-0342">GTP-binding</keyword>
<dbReference type="SMART" id="SM00962">
    <property type="entry name" value="SRP54"/>
    <property type="match status" value="1"/>
</dbReference>
<dbReference type="Pfam" id="PF02881">
    <property type="entry name" value="SRP54_N"/>
    <property type="match status" value="1"/>
</dbReference>
<evidence type="ECO:0000259" key="13">
    <source>
        <dbReference type="PROSITE" id="PS00300"/>
    </source>
</evidence>
<evidence type="ECO:0000256" key="6">
    <source>
        <dbReference type="ARBA" id="ARBA00022884"/>
    </source>
</evidence>
<dbReference type="InterPro" id="IPR003593">
    <property type="entry name" value="AAA+_ATPase"/>
</dbReference>
<sequence>MFDLLKDAFTKLKRELLGRGSLSEREIKEFLRTLRVTLLEADVNYKATKAFISLLEEKLNTTEIYSSLQPGKQALRVIYEELTTFLGGKAEKLEFAKPPTVILLLGLQGVGKTTVAAKLARMYAGKHPLLVAADIKRPAAVEQLESLASKAKVDFLGPPKPTSRDIETCTAALKHAKKSNNQLVIIDSAGRLHIDKEMVAELAQIKEKLEPDYSLLVLDGLVGQDALRQTQEFHAQLGVSGAILTKLDGDARGGAALSFRHVTGLPIYFIGIGEQLGDFEIFHPERIAGRILGEGDVASVAEQVRQVVDERQSAELAEKLIGGRLNFEDLLTQMKQISKMGDLSKLMDKLPADMVGGMSPEDFDPAEIKRTEAIILSMTPAERRNPDILSGSRKLRIARGSGTTPADVNQLIKQLSEMQRMVKGAGVDPRLAGAGKVRVRPKSKKRKKKRKRR</sequence>
<keyword evidence="6" id="KW-0694">RNA-binding</keyword>
<dbReference type="SMART" id="SM00382">
    <property type="entry name" value="AAA"/>
    <property type="match status" value="1"/>
</dbReference>
<dbReference type="InterPro" id="IPR027417">
    <property type="entry name" value="P-loop_NTPase"/>
</dbReference>
<keyword evidence="5" id="KW-0378">Hydrolase</keyword>
<feature type="compositionally biased region" description="Basic residues" evidence="12">
    <location>
        <begin position="437"/>
        <end position="453"/>
    </location>
</feature>
<feature type="domain" description="SRP54-type proteins GTP-binding" evidence="13">
    <location>
        <begin position="266"/>
        <end position="279"/>
    </location>
</feature>
<dbReference type="InterPro" id="IPR004780">
    <property type="entry name" value="SRP"/>
</dbReference>
<comment type="caution">
    <text evidence="14">The sequence shown here is derived from an EMBL/GenBank/DDBJ whole genome shotgun (WGS) entry which is preliminary data.</text>
</comment>
<dbReference type="SUPFAM" id="SSF47364">
    <property type="entry name" value="Domain of the SRP/SRP receptor G-proteins"/>
    <property type="match status" value="1"/>
</dbReference>
<evidence type="ECO:0000256" key="10">
    <source>
        <dbReference type="ARBA" id="ARBA00035672"/>
    </source>
</evidence>
<evidence type="ECO:0000256" key="8">
    <source>
        <dbReference type="ARBA" id="ARBA00023135"/>
    </source>
</evidence>
<name>A0A532V702_UNCT6</name>
<dbReference type="InterPro" id="IPR036225">
    <property type="entry name" value="SRP/SRP_N"/>
</dbReference>
<dbReference type="GO" id="GO:0006614">
    <property type="term" value="P:SRP-dependent cotranslational protein targeting to membrane"/>
    <property type="evidence" value="ECO:0007669"/>
    <property type="project" value="InterPro"/>
</dbReference>
<proteinExistence type="inferred from homology"/>
<dbReference type="Gene3D" id="1.20.120.140">
    <property type="entry name" value="Signal recognition particle SRP54, nucleotide-binding domain"/>
    <property type="match status" value="1"/>
</dbReference>
<dbReference type="SUPFAM" id="SSF47446">
    <property type="entry name" value="Signal peptide-binding domain"/>
    <property type="match status" value="1"/>
</dbReference>
<dbReference type="GO" id="GO:0003924">
    <property type="term" value="F:GTPase activity"/>
    <property type="evidence" value="ECO:0007669"/>
    <property type="project" value="InterPro"/>
</dbReference>
<evidence type="ECO:0000256" key="7">
    <source>
        <dbReference type="ARBA" id="ARBA00023134"/>
    </source>
</evidence>
<dbReference type="EC" id="3.6.5.4" evidence="10"/>
<dbReference type="Gene3D" id="1.10.260.30">
    <property type="entry name" value="Signal recognition particle, SRP54 subunit, M-domain"/>
    <property type="match status" value="1"/>
</dbReference>
<evidence type="ECO:0000256" key="11">
    <source>
        <dbReference type="ARBA" id="ARBA00048027"/>
    </source>
</evidence>
<dbReference type="InterPro" id="IPR042101">
    <property type="entry name" value="SRP54_N_sf"/>
</dbReference>
<dbReference type="NCBIfam" id="TIGR00959">
    <property type="entry name" value="ffh"/>
    <property type="match status" value="1"/>
</dbReference>
<dbReference type="GO" id="GO:0005525">
    <property type="term" value="F:GTP binding"/>
    <property type="evidence" value="ECO:0007669"/>
    <property type="project" value="UniProtKB-KW"/>
</dbReference>
<evidence type="ECO:0000313" key="15">
    <source>
        <dbReference type="Proteomes" id="UP000317778"/>
    </source>
</evidence>
<dbReference type="EMBL" id="NJBO01000009">
    <property type="protein sequence ID" value="TKJ42737.1"/>
    <property type="molecule type" value="Genomic_DNA"/>
</dbReference>
<keyword evidence="8" id="KW-0733">Signal recognition particle</keyword>
<dbReference type="Pfam" id="PF02978">
    <property type="entry name" value="SRP_SPB"/>
    <property type="match status" value="1"/>
</dbReference>
<evidence type="ECO:0000256" key="4">
    <source>
        <dbReference type="ARBA" id="ARBA00022741"/>
    </source>
</evidence>
<dbReference type="InterPro" id="IPR022941">
    <property type="entry name" value="SRP54"/>
</dbReference>
<dbReference type="Gene3D" id="3.40.50.300">
    <property type="entry name" value="P-loop containing nucleotide triphosphate hydrolases"/>
    <property type="match status" value="1"/>
</dbReference>
<dbReference type="InterPro" id="IPR004125">
    <property type="entry name" value="Signal_recog_particle_SRP54_M"/>
</dbReference>
<dbReference type="SUPFAM" id="SSF52540">
    <property type="entry name" value="P-loop containing nucleoside triphosphate hydrolases"/>
    <property type="match status" value="1"/>
</dbReference>
<dbReference type="Proteomes" id="UP000317778">
    <property type="component" value="Unassembled WGS sequence"/>
</dbReference>
<keyword evidence="4" id="KW-0547">Nucleotide-binding</keyword>
<dbReference type="SMART" id="SM00963">
    <property type="entry name" value="SRP54_N"/>
    <property type="match status" value="1"/>
</dbReference>
<dbReference type="AlphaFoldDB" id="A0A532V702"/>
<dbReference type="PANTHER" id="PTHR11564:SF5">
    <property type="entry name" value="SIGNAL RECOGNITION PARTICLE SUBUNIT SRP54"/>
    <property type="match status" value="1"/>
</dbReference>
<organism evidence="14 15">
    <name type="scientific">candidate division TA06 bacterium B3_TA06</name>
    <dbReference type="NCBI Taxonomy" id="2012487"/>
    <lineage>
        <taxon>Bacteria</taxon>
        <taxon>Bacteria division TA06</taxon>
    </lineage>
</organism>